<keyword evidence="6" id="KW-1185">Reference proteome</keyword>
<dbReference type="GO" id="GO:0051087">
    <property type="term" value="F:protein-folding chaperone binding"/>
    <property type="evidence" value="ECO:0007669"/>
    <property type="project" value="InterPro"/>
</dbReference>
<dbReference type="PROSITE" id="PS50053">
    <property type="entry name" value="UBIQUITIN_2"/>
    <property type="match status" value="1"/>
</dbReference>
<feature type="domain" description="BAG" evidence="4">
    <location>
        <begin position="477"/>
        <end position="524"/>
    </location>
</feature>
<feature type="domain" description="Ubiquitin-like" evidence="3">
    <location>
        <begin position="247"/>
        <end position="299"/>
    </location>
</feature>
<dbReference type="InterPro" id="IPR029071">
    <property type="entry name" value="Ubiquitin-like_domsf"/>
</dbReference>
<evidence type="ECO:0000313" key="5">
    <source>
        <dbReference type="EMBL" id="PGH17765.1"/>
    </source>
</evidence>
<accession>A0A2B7Y940</accession>
<evidence type="ECO:0000256" key="2">
    <source>
        <dbReference type="SAM" id="Phobius"/>
    </source>
</evidence>
<dbReference type="Proteomes" id="UP000223968">
    <property type="component" value="Unassembled WGS sequence"/>
</dbReference>
<dbReference type="AlphaFoldDB" id="A0A2B7Y940"/>
<name>A0A2B7Y940_9EURO</name>
<feature type="transmembrane region" description="Helical" evidence="2">
    <location>
        <begin position="142"/>
        <end position="163"/>
    </location>
</feature>
<dbReference type="SUPFAM" id="SSF63491">
    <property type="entry name" value="BAG domain"/>
    <property type="match status" value="1"/>
</dbReference>
<dbReference type="OrthoDB" id="417450at2759"/>
<reference evidence="5 6" key="1">
    <citation type="submission" date="2017-10" db="EMBL/GenBank/DDBJ databases">
        <title>Comparative genomics in systemic dimorphic fungi from Ajellomycetaceae.</title>
        <authorList>
            <person name="Munoz J.F."/>
            <person name="Mcewen J.G."/>
            <person name="Clay O.K."/>
            <person name="Cuomo C.A."/>
        </authorList>
    </citation>
    <scope>NUCLEOTIDE SEQUENCE [LARGE SCALE GENOMIC DNA]</scope>
    <source>
        <strain evidence="5 6">UAMH5409</strain>
    </source>
</reference>
<evidence type="ECO:0000313" key="6">
    <source>
        <dbReference type="Proteomes" id="UP000223968"/>
    </source>
</evidence>
<dbReference type="Gene3D" id="3.10.20.90">
    <property type="entry name" value="Phosphatidylinositol 3-kinase Catalytic Subunit, Chain A, domain 1"/>
    <property type="match status" value="1"/>
</dbReference>
<feature type="region of interest" description="Disordered" evidence="1">
    <location>
        <begin position="1"/>
        <end position="25"/>
    </location>
</feature>
<dbReference type="InterPro" id="IPR003103">
    <property type="entry name" value="BAG_domain"/>
</dbReference>
<feature type="compositionally biased region" description="Low complexity" evidence="1">
    <location>
        <begin position="384"/>
        <end position="394"/>
    </location>
</feature>
<dbReference type="PANTHER" id="PTHR14942:SF0">
    <property type="entry name" value="U11_U12 SMALL NUCLEAR RIBONUCLEOPROTEIN 25 KDA PROTEIN"/>
    <property type="match status" value="1"/>
</dbReference>
<evidence type="ECO:0000256" key="1">
    <source>
        <dbReference type="SAM" id="MobiDB-lite"/>
    </source>
</evidence>
<protein>
    <recommendedName>
        <fullName evidence="7">BAG domain-containing protein</fullName>
    </recommendedName>
</protein>
<dbReference type="STRING" id="1447875.A0A2B7Y940"/>
<dbReference type="Gene3D" id="1.20.58.120">
    <property type="entry name" value="BAG domain"/>
    <property type="match status" value="1"/>
</dbReference>
<gene>
    <name evidence="5" type="ORF">AJ79_00906</name>
</gene>
<feature type="compositionally biased region" description="Polar residues" evidence="1">
    <location>
        <begin position="1"/>
        <end position="13"/>
    </location>
</feature>
<dbReference type="GO" id="GO:0005681">
    <property type="term" value="C:spliceosomal complex"/>
    <property type="evidence" value="ECO:0007669"/>
    <property type="project" value="TreeGrafter"/>
</dbReference>
<dbReference type="EMBL" id="PDNB01000008">
    <property type="protein sequence ID" value="PGH17765.1"/>
    <property type="molecule type" value="Genomic_DNA"/>
</dbReference>
<evidence type="ECO:0000259" key="3">
    <source>
        <dbReference type="PROSITE" id="PS50053"/>
    </source>
</evidence>
<feature type="compositionally biased region" description="Polar residues" evidence="1">
    <location>
        <begin position="395"/>
        <end position="404"/>
    </location>
</feature>
<keyword evidence="2" id="KW-1133">Transmembrane helix</keyword>
<keyword evidence="2" id="KW-0472">Membrane</keyword>
<proteinExistence type="predicted"/>
<dbReference type="InterPro" id="IPR039690">
    <property type="entry name" value="SNRNP25"/>
</dbReference>
<comment type="caution">
    <text evidence="5">The sequence shown here is derived from an EMBL/GenBank/DDBJ whole genome shotgun (WGS) entry which is preliminary data.</text>
</comment>
<dbReference type="PROSITE" id="PS51035">
    <property type="entry name" value="BAG"/>
    <property type="match status" value="1"/>
</dbReference>
<dbReference type="SMART" id="SM00264">
    <property type="entry name" value="BAG"/>
    <property type="match status" value="1"/>
</dbReference>
<dbReference type="GO" id="GO:0000398">
    <property type="term" value="P:mRNA splicing, via spliceosome"/>
    <property type="evidence" value="ECO:0007669"/>
    <property type="project" value="InterPro"/>
</dbReference>
<organism evidence="5 6">
    <name type="scientific">Helicocarpus griseus UAMH5409</name>
    <dbReference type="NCBI Taxonomy" id="1447875"/>
    <lineage>
        <taxon>Eukaryota</taxon>
        <taxon>Fungi</taxon>
        <taxon>Dikarya</taxon>
        <taxon>Ascomycota</taxon>
        <taxon>Pezizomycotina</taxon>
        <taxon>Eurotiomycetes</taxon>
        <taxon>Eurotiomycetidae</taxon>
        <taxon>Onygenales</taxon>
        <taxon>Ajellomycetaceae</taxon>
        <taxon>Helicocarpus</taxon>
    </lineage>
</organism>
<evidence type="ECO:0000259" key="4">
    <source>
        <dbReference type="PROSITE" id="PS51035"/>
    </source>
</evidence>
<keyword evidence="2" id="KW-0812">Transmembrane</keyword>
<dbReference type="Pfam" id="PF02179">
    <property type="entry name" value="BAG"/>
    <property type="match status" value="1"/>
</dbReference>
<feature type="region of interest" description="Disordered" evidence="1">
    <location>
        <begin position="304"/>
        <end position="434"/>
    </location>
</feature>
<dbReference type="InterPro" id="IPR036533">
    <property type="entry name" value="BAG_dom_sf"/>
</dbReference>
<feature type="compositionally biased region" description="Basic residues" evidence="1">
    <location>
        <begin position="342"/>
        <end position="352"/>
    </location>
</feature>
<evidence type="ECO:0008006" key="7">
    <source>
        <dbReference type="Google" id="ProtNLM"/>
    </source>
</evidence>
<sequence>MAIITRQQPQTRSKPPPHFPNCPDLTEAAADANYEMQHHTPPPPSLSSLWHNRSMTLASSSLSSLSATSASYLESLAPHLPDSLRSLVSRCAIALSTKQGLFSPPASALAATASLLSFSSTLDTLAKPLEALPFLASSSPTIRLIVTLLSLLLATLAMSWSIFGLGRGAPYRHTSPTTPAITDEDYSYVTADDADYNRLRGYSPRGQANPHFADDDESEPDVIILKYRGASHTLNFPAYAIGDGIVTVADVKRAAADALDVADKRRIKLLYKGRLLKDDSARAKDVGLKQNSATMCVISDFLPDTSSEESVVTPPHYETCEAVERSPPPQQQPQTGGGGGGGRKKRRHKKRNNNPATTETEGHNRPITPTVPGDQQQQHRAGQSPLPSYSPLPSHTSNSPNLSAPTPAAGNRPSSSAGVPPRSSRTPVPSPNLNTFKTASEKLNMLTEYFHSTLEPLLQEYINHTPTDTKTRDFEHRKLSETTMMQVILKVDGIDVEGNEAARQQRKALIVTVQNMLKKVDEAHRSG</sequence>
<dbReference type="PANTHER" id="PTHR14942">
    <property type="entry name" value="U11/U12 SMALL NUCLEAR RIBONUCLEOPROTEIN 25 KDA PROTEIN"/>
    <property type="match status" value="1"/>
</dbReference>
<dbReference type="InterPro" id="IPR000626">
    <property type="entry name" value="Ubiquitin-like_dom"/>
</dbReference>
<dbReference type="SUPFAM" id="SSF54236">
    <property type="entry name" value="Ubiquitin-like"/>
    <property type="match status" value="1"/>
</dbReference>